<dbReference type="Pfam" id="PF19545">
    <property type="entry name" value="DUF6069"/>
    <property type="match status" value="1"/>
</dbReference>
<keyword evidence="1" id="KW-0472">Membrane</keyword>
<feature type="transmembrane region" description="Helical" evidence="1">
    <location>
        <begin position="54"/>
        <end position="72"/>
    </location>
</feature>
<feature type="transmembrane region" description="Helical" evidence="1">
    <location>
        <begin position="121"/>
        <end position="139"/>
    </location>
</feature>
<dbReference type="EMBL" id="JBHLTC010000008">
    <property type="protein sequence ID" value="MFC0623880.1"/>
    <property type="molecule type" value="Genomic_DNA"/>
</dbReference>
<reference evidence="2 3" key="1">
    <citation type="submission" date="2024-09" db="EMBL/GenBank/DDBJ databases">
        <authorList>
            <person name="Sun Q."/>
            <person name="Mori K."/>
        </authorList>
    </citation>
    <scope>NUCLEOTIDE SEQUENCE [LARGE SCALE GENOMIC DNA]</scope>
    <source>
        <strain evidence="2 3">CGMCC 1.15906</strain>
    </source>
</reference>
<protein>
    <submittedName>
        <fullName evidence="2">DUF6069 family protein</fullName>
    </submittedName>
</protein>
<dbReference type="Proteomes" id="UP001589890">
    <property type="component" value="Unassembled WGS sequence"/>
</dbReference>
<dbReference type="RefSeq" id="WP_380044586.1">
    <property type="nucleotide sequence ID" value="NZ_JBHLTC010000008.1"/>
</dbReference>
<evidence type="ECO:0000313" key="3">
    <source>
        <dbReference type="Proteomes" id="UP001589890"/>
    </source>
</evidence>
<name>A0ABV6QGV4_9ACTN</name>
<dbReference type="InterPro" id="IPR045713">
    <property type="entry name" value="DUF6069"/>
</dbReference>
<feature type="transmembrane region" description="Helical" evidence="1">
    <location>
        <begin position="93"/>
        <end position="115"/>
    </location>
</feature>
<keyword evidence="1" id="KW-0812">Transmembrane</keyword>
<accession>A0ABV6QGV4</accession>
<organism evidence="2 3">
    <name type="scientific">Kribbella deserti</name>
    <dbReference type="NCBI Taxonomy" id="1926257"/>
    <lineage>
        <taxon>Bacteria</taxon>
        <taxon>Bacillati</taxon>
        <taxon>Actinomycetota</taxon>
        <taxon>Actinomycetes</taxon>
        <taxon>Propionibacteriales</taxon>
        <taxon>Kribbellaceae</taxon>
        <taxon>Kribbella</taxon>
    </lineage>
</organism>
<comment type="caution">
    <text evidence="2">The sequence shown here is derived from an EMBL/GenBank/DDBJ whole genome shotgun (WGS) entry which is preliminary data.</text>
</comment>
<evidence type="ECO:0000313" key="2">
    <source>
        <dbReference type="EMBL" id="MFC0623880.1"/>
    </source>
</evidence>
<proteinExistence type="predicted"/>
<keyword evidence="3" id="KW-1185">Reference proteome</keyword>
<keyword evidence="1" id="KW-1133">Transmembrane helix</keyword>
<evidence type="ECO:0000256" key="1">
    <source>
        <dbReference type="SAM" id="Phobius"/>
    </source>
</evidence>
<sequence length="153" mass="16526">MTTQMTTTRSNLKLHRLQITALTVGMAALVWAVLRMTGVDLEVSWGPSTRKVDIVSVVFSALVMALLAWAFLTTLERLATSRRHSSGRPINPSWIYTVAASTSLVLSLPSPIVQAVGWSDALGLVLLHLTVGAVLIPGLRRTASKGQPRRAAR</sequence>
<feature type="transmembrane region" description="Helical" evidence="1">
    <location>
        <begin position="14"/>
        <end position="34"/>
    </location>
</feature>
<gene>
    <name evidence="2" type="ORF">ACFFGN_07395</name>
</gene>